<keyword evidence="3" id="KW-0119">Carbohydrate metabolism</keyword>
<dbReference type="GeneID" id="19318309"/>
<evidence type="ECO:0000256" key="2">
    <source>
        <dbReference type="ARBA" id="ARBA00022487"/>
    </source>
</evidence>
<evidence type="ECO:0000256" key="4">
    <source>
        <dbReference type="ARBA" id="ARBA00022723"/>
    </source>
</evidence>
<keyword evidence="6 10" id="KW-0378">Hydrolase</keyword>
<dbReference type="InterPro" id="IPR029058">
    <property type="entry name" value="AB_hydrolase_fold"/>
</dbReference>
<keyword evidence="5 10" id="KW-0732">Signal</keyword>
<dbReference type="GO" id="GO:0046872">
    <property type="term" value="F:metal ion binding"/>
    <property type="evidence" value="ECO:0007669"/>
    <property type="project" value="UniProtKB-KW"/>
</dbReference>
<keyword evidence="3" id="KW-0624">Polysaccharide degradation</keyword>
<dbReference type="RefSeq" id="XP_007879917.1">
    <property type="nucleotide sequence ID" value="XM_007881726.1"/>
</dbReference>
<gene>
    <name evidence="12" type="ORF">PFL1_04203</name>
</gene>
<comment type="similarity">
    <text evidence="1 10">Belongs to the tannase family.</text>
</comment>
<dbReference type="GO" id="GO:0045493">
    <property type="term" value="P:xylan catabolic process"/>
    <property type="evidence" value="ECO:0007669"/>
    <property type="project" value="UniProtKB-KW"/>
</dbReference>
<keyword evidence="4" id="KW-0479">Metal-binding</keyword>
<name>A0A061HCP6_9BASI</name>
<keyword evidence="3" id="KW-0858">Xylan degradation</keyword>
<evidence type="ECO:0000256" key="10">
    <source>
        <dbReference type="RuleBase" id="RU361238"/>
    </source>
</evidence>
<dbReference type="eggNOG" id="ENOG502QPXZ">
    <property type="taxonomic scope" value="Eukaryota"/>
</dbReference>
<proteinExistence type="inferred from homology"/>
<sequence length="840" mass="90324">MVRLPPRCTALLALFSVAALCDNAHAIRRCRRQAAATGNPAGLPFDGPQASDNGRISNDRPTGPPSPSQLPYSVPDISNFNPTVGKFASVAGDYAASMCTYLGANLPAFFNDVYSLNSSFAQYYPEGSNPSIELLTDVYPDGVLDQRTERKLSGILSSLGSDVDIKRDFGYGKANTRAAGNGPLGGLPAFCRLGGFIQTSHATWTFFEAWLPLASDPNIPLVPPNVTDFPRNSTPIYLGPKGEFLQAPANLGDLNTNDPSENGIAFDDPDDLDDDTGLEVSDSTKDIGIANTGLKRRAAPPAAPNATLQGDAILGNSDGWNGRIFFVGNGAQRGFVPIPDLKQMMSRYRFAVMGSNLGHFGGSSDVGWVAGPQPVREERLMDFIGGRSHAIVLDVGRGIVNLFYGPDSGVRSGDGDKRHVRSYVAGCSVGGAGTLSAILNYPDSFDGALAGCPAVNFTALNYAQIGLQARHRKSVAGPAYFSDQTFQSLVRTSVLQECDHLDKVTDGVITLPELCTPNFGPILCRKGQQPSDGCLIADQVLNLARIYQPTMLEGQQVYPGFLPGAEESGDVLEGEAHKAIHWLLLADKGELNVTKQENRDAYADLFTLDEIRQWQQADLMGSDVSKTNLAPFFKNGGKLIHYAGLADLRISPLASRNYYNRVHSDKENAGIDIDQSYRYFEIPGMKHCRDGSGPWQIGAVTQTDPGNRPLRYDSESDVILALVAWVERGIAPQHLVGASYAARSAQLPTKKPDPDHNRLPVELRSYEYGVAFSRLICPYPLRPVAKKVASTAAFTGPDAHLNFECKNVDLPSAAPAIASAPKAVLATHVFLVTLALLLLP</sequence>
<dbReference type="PANTHER" id="PTHR33938:SF15">
    <property type="entry name" value="FERULOYL ESTERASE B-RELATED"/>
    <property type="match status" value="1"/>
</dbReference>
<dbReference type="GO" id="GO:0030600">
    <property type="term" value="F:feruloyl esterase activity"/>
    <property type="evidence" value="ECO:0007669"/>
    <property type="project" value="UniProtKB-EC"/>
</dbReference>
<evidence type="ECO:0000313" key="12">
    <source>
        <dbReference type="EMBL" id="EPQ28376.1"/>
    </source>
</evidence>
<dbReference type="SUPFAM" id="SSF53474">
    <property type="entry name" value="alpha/beta-Hydrolases"/>
    <property type="match status" value="1"/>
</dbReference>
<dbReference type="HOGENOM" id="CLU_314535_0_0_1"/>
<dbReference type="OrthoDB" id="3039123at2759"/>
<feature type="signal peptide" evidence="10">
    <location>
        <begin position="1"/>
        <end position="26"/>
    </location>
</feature>
<keyword evidence="7" id="KW-0106">Calcium</keyword>
<comment type="catalytic activity">
    <reaction evidence="9">
        <text>feruloyl-polysaccharide + H2O = ferulate + polysaccharide.</text>
        <dbReference type="EC" id="3.1.1.73"/>
    </reaction>
</comment>
<dbReference type="InterPro" id="IPR011118">
    <property type="entry name" value="Tannase/feruloyl_esterase"/>
</dbReference>
<feature type="chain" id="PRO_5005102791" description="Carboxylic ester hydrolase" evidence="10">
    <location>
        <begin position="27"/>
        <end position="840"/>
    </location>
</feature>
<feature type="region of interest" description="Disordered" evidence="11">
    <location>
        <begin position="38"/>
        <end position="74"/>
    </location>
</feature>
<accession>A0A061HCP6</accession>
<evidence type="ECO:0000256" key="3">
    <source>
        <dbReference type="ARBA" id="ARBA00022651"/>
    </source>
</evidence>
<protein>
    <recommendedName>
        <fullName evidence="10">Carboxylic ester hydrolase</fullName>
        <ecNumber evidence="10">3.1.1.-</ecNumber>
    </recommendedName>
</protein>
<dbReference type="KEGG" id="pfp:PFL1_04203"/>
<organism evidence="12 13">
    <name type="scientific">Pseudozyma flocculosa PF-1</name>
    <dbReference type="NCBI Taxonomy" id="1277687"/>
    <lineage>
        <taxon>Eukaryota</taxon>
        <taxon>Fungi</taxon>
        <taxon>Dikarya</taxon>
        <taxon>Basidiomycota</taxon>
        <taxon>Ustilaginomycotina</taxon>
        <taxon>Ustilaginomycetes</taxon>
        <taxon>Ustilaginales</taxon>
        <taxon>Ustilaginaceae</taxon>
        <taxon>Pseudozyma</taxon>
    </lineage>
</organism>
<evidence type="ECO:0000256" key="5">
    <source>
        <dbReference type="ARBA" id="ARBA00022729"/>
    </source>
</evidence>
<evidence type="ECO:0000313" key="13">
    <source>
        <dbReference type="Proteomes" id="UP000053664"/>
    </source>
</evidence>
<evidence type="ECO:0000256" key="6">
    <source>
        <dbReference type="ARBA" id="ARBA00022801"/>
    </source>
</evidence>
<keyword evidence="2" id="KW-0719">Serine esterase</keyword>
<dbReference type="Gene3D" id="3.40.50.1820">
    <property type="entry name" value="alpha/beta hydrolase"/>
    <property type="match status" value="1"/>
</dbReference>
<evidence type="ECO:0000256" key="11">
    <source>
        <dbReference type="SAM" id="MobiDB-lite"/>
    </source>
</evidence>
<dbReference type="PANTHER" id="PTHR33938">
    <property type="entry name" value="FERULOYL ESTERASE B-RELATED"/>
    <property type="match status" value="1"/>
</dbReference>
<dbReference type="AlphaFoldDB" id="A0A061HCP6"/>
<feature type="compositionally biased region" description="Polar residues" evidence="11">
    <location>
        <begin position="50"/>
        <end position="60"/>
    </location>
</feature>
<reference evidence="12 13" key="1">
    <citation type="journal article" date="2013" name="Plant Cell">
        <title>The transition from a phytopathogenic smut ancestor to an anamorphic biocontrol agent deciphered by comparative whole-genome analysis.</title>
        <authorList>
            <person name="Lefebvre F."/>
            <person name="Joly D.L."/>
            <person name="Labbe C."/>
            <person name="Teichmann B."/>
            <person name="Linning R."/>
            <person name="Belzile F."/>
            <person name="Bakkeren G."/>
            <person name="Belanger R.R."/>
        </authorList>
    </citation>
    <scope>NUCLEOTIDE SEQUENCE [LARGE SCALE GENOMIC DNA]</scope>
    <source>
        <strain evidence="12 13">PF-1</strain>
    </source>
</reference>
<dbReference type="EMBL" id="KE361635">
    <property type="protein sequence ID" value="EPQ28376.1"/>
    <property type="molecule type" value="Genomic_DNA"/>
</dbReference>
<evidence type="ECO:0000256" key="1">
    <source>
        <dbReference type="ARBA" id="ARBA00006249"/>
    </source>
</evidence>
<dbReference type="Proteomes" id="UP000053664">
    <property type="component" value="Unassembled WGS sequence"/>
</dbReference>
<dbReference type="EC" id="3.1.1.-" evidence="10"/>
<evidence type="ECO:0000256" key="8">
    <source>
        <dbReference type="ARBA" id="ARBA00023157"/>
    </source>
</evidence>
<keyword evidence="8" id="KW-1015">Disulfide bond</keyword>
<evidence type="ECO:0000256" key="9">
    <source>
        <dbReference type="ARBA" id="ARBA00034075"/>
    </source>
</evidence>
<dbReference type="Pfam" id="PF07519">
    <property type="entry name" value="Tannase"/>
    <property type="match status" value="1"/>
</dbReference>
<evidence type="ECO:0000256" key="7">
    <source>
        <dbReference type="ARBA" id="ARBA00022837"/>
    </source>
</evidence>